<feature type="compositionally biased region" description="Low complexity" evidence="1">
    <location>
        <begin position="35"/>
        <end position="48"/>
    </location>
</feature>
<organism evidence="4 5">
    <name type="scientific">Sanguibacter antarcticus</name>
    <dbReference type="NCBI Taxonomy" id="372484"/>
    <lineage>
        <taxon>Bacteria</taxon>
        <taxon>Bacillati</taxon>
        <taxon>Actinomycetota</taxon>
        <taxon>Actinomycetes</taxon>
        <taxon>Micrococcales</taxon>
        <taxon>Sanguibacteraceae</taxon>
        <taxon>Sanguibacter</taxon>
    </lineage>
</organism>
<feature type="signal peptide" evidence="2">
    <location>
        <begin position="1"/>
        <end position="30"/>
    </location>
</feature>
<protein>
    <submittedName>
        <fullName evidence="4">YHYH protein</fullName>
    </submittedName>
</protein>
<evidence type="ECO:0000313" key="4">
    <source>
        <dbReference type="EMBL" id="PFG33770.1"/>
    </source>
</evidence>
<feature type="domain" description="YHYH" evidence="3">
    <location>
        <begin position="134"/>
        <end position="297"/>
    </location>
</feature>
<dbReference type="AlphaFoldDB" id="A0A2A9E6G7"/>
<dbReference type="InterPro" id="IPR025924">
    <property type="entry name" value="YHYH_dom"/>
</dbReference>
<feature type="chain" id="PRO_5038709495" evidence="2">
    <location>
        <begin position="31"/>
        <end position="312"/>
    </location>
</feature>
<dbReference type="OrthoDB" id="9796530at2"/>
<gene>
    <name evidence="4" type="ORF">ATL42_1657</name>
</gene>
<dbReference type="RefSeq" id="WP_098454928.1">
    <property type="nucleotide sequence ID" value="NZ_PDJG01000001.1"/>
</dbReference>
<evidence type="ECO:0000259" key="3">
    <source>
        <dbReference type="Pfam" id="PF14240"/>
    </source>
</evidence>
<accession>A0A2A9E6G7</accession>
<comment type="caution">
    <text evidence="4">The sequence shown here is derived from an EMBL/GenBank/DDBJ whole genome shotgun (WGS) entry which is preliminary data.</text>
</comment>
<evidence type="ECO:0000313" key="5">
    <source>
        <dbReference type="Proteomes" id="UP000225548"/>
    </source>
</evidence>
<evidence type="ECO:0000256" key="2">
    <source>
        <dbReference type="SAM" id="SignalP"/>
    </source>
</evidence>
<feature type="compositionally biased region" description="Low complexity" evidence="1">
    <location>
        <begin position="55"/>
        <end position="71"/>
    </location>
</feature>
<reference evidence="4 5" key="1">
    <citation type="submission" date="2017-10" db="EMBL/GenBank/DDBJ databases">
        <title>Sequencing the genomes of 1000 actinobacteria strains.</title>
        <authorList>
            <person name="Klenk H.-P."/>
        </authorList>
    </citation>
    <scope>NUCLEOTIDE SEQUENCE [LARGE SCALE GENOMIC DNA]</scope>
    <source>
        <strain evidence="4 5">DSM 18966</strain>
    </source>
</reference>
<dbReference type="Proteomes" id="UP000225548">
    <property type="component" value="Unassembled WGS sequence"/>
</dbReference>
<keyword evidence="5" id="KW-1185">Reference proteome</keyword>
<sequence>MSTQLYAPRRPSRQAARLFVSAALVSVLVAAGCSVDTSTEDPATSSSDTTDDTTDTTVDAEPSADAATGSTATGLTCAETAALFVTRGSANADLDDPEVSATCEGDDLAITSNGIPDYTYVETSPGSPQAADYSFTITSTPTMADEVTAVPDLGIAAVALDGVPIYGPTEGTGGDVNSLEGALSECGSHNGPTGFHIHQVLSSDSTDCLFTPAEVAQEPQLVGYALDGYPIYTGADQYTSSWELTDESLFASDTWAAHSYVEGSGDLDQCNGLTDADGTYAYYTTATFPYVIGCYAGVVDVSAAGGGGGGPR</sequence>
<feature type="region of interest" description="Disordered" evidence="1">
    <location>
        <begin position="35"/>
        <end position="71"/>
    </location>
</feature>
<dbReference type="Pfam" id="PF14240">
    <property type="entry name" value="YHYH"/>
    <property type="match status" value="1"/>
</dbReference>
<dbReference type="EMBL" id="PDJG01000001">
    <property type="protein sequence ID" value="PFG33770.1"/>
    <property type="molecule type" value="Genomic_DNA"/>
</dbReference>
<evidence type="ECO:0000256" key="1">
    <source>
        <dbReference type="SAM" id="MobiDB-lite"/>
    </source>
</evidence>
<proteinExistence type="predicted"/>
<keyword evidence="2" id="KW-0732">Signal</keyword>
<name>A0A2A9E6G7_9MICO</name>